<keyword evidence="9 14" id="KW-0133">Cell shape</keyword>
<dbReference type="GO" id="GO:0009252">
    <property type="term" value="P:peptidoglycan biosynthetic process"/>
    <property type="evidence" value="ECO:0007669"/>
    <property type="project" value="UniProtKB-UniRule"/>
</dbReference>
<dbReference type="InterPro" id="IPR005758">
    <property type="entry name" value="UDP-N-AcMur_Ala_ligase_MurC"/>
</dbReference>
<evidence type="ECO:0000256" key="11">
    <source>
        <dbReference type="ARBA" id="ARBA00023306"/>
    </source>
</evidence>
<reference evidence="18" key="2">
    <citation type="submission" date="2020-09" db="EMBL/GenBank/DDBJ databases">
        <authorList>
            <person name="Sun Q."/>
            <person name="Kim S."/>
        </authorList>
    </citation>
    <scope>NUCLEOTIDE SEQUENCE</scope>
    <source>
        <strain evidence="18">KCTC 12711</strain>
    </source>
</reference>
<keyword evidence="11 14" id="KW-0131">Cell cycle</keyword>
<comment type="catalytic activity">
    <reaction evidence="13 14">
        <text>UDP-N-acetyl-alpha-D-muramate + L-alanine + ATP = UDP-N-acetyl-alpha-D-muramoyl-L-alanine + ADP + phosphate + H(+)</text>
        <dbReference type="Rhea" id="RHEA:23372"/>
        <dbReference type="ChEBI" id="CHEBI:15378"/>
        <dbReference type="ChEBI" id="CHEBI:30616"/>
        <dbReference type="ChEBI" id="CHEBI:43474"/>
        <dbReference type="ChEBI" id="CHEBI:57972"/>
        <dbReference type="ChEBI" id="CHEBI:70757"/>
        <dbReference type="ChEBI" id="CHEBI:83898"/>
        <dbReference type="ChEBI" id="CHEBI:456216"/>
        <dbReference type="EC" id="6.3.2.8"/>
    </reaction>
</comment>
<evidence type="ECO:0000256" key="9">
    <source>
        <dbReference type="ARBA" id="ARBA00022960"/>
    </source>
</evidence>
<comment type="similarity">
    <text evidence="14">Belongs to the MurCDEF family.</text>
</comment>
<dbReference type="GO" id="GO:0005524">
    <property type="term" value="F:ATP binding"/>
    <property type="evidence" value="ECO:0007669"/>
    <property type="project" value="UniProtKB-UniRule"/>
</dbReference>
<keyword evidence="5 14" id="KW-0436">Ligase</keyword>
<keyword evidence="12 14" id="KW-0961">Cell wall biogenesis/degradation</keyword>
<feature type="domain" description="Mur ligase N-terminal catalytic" evidence="15">
    <location>
        <begin position="7"/>
        <end position="105"/>
    </location>
</feature>
<evidence type="ECO:0000256" key="6">
    <source>
        <dbReference type="ARBA" id="ARBA00022618"/>
    </source>
</evidence>
<reference evidence="18" key="1">
    <citation type="journal article" date="2014" name="Int. J. Syst. Evol. Microbiol.">
        <title>Complete genome sequence of Corynebacterium casei LMG S-19264T (=DSM 44701T), isolated from a smear-ripened cheese.</title>
        <authorList>
            <consortium name="US DOE Joint Genome Institute (JGI-PGF)"/>
            <person name="Walter F."/>
            <person name="Albersmeier A."/>
            <person name="Kalinowski J."/>
            <person name="Ruckert C."/>
        </authorList>
    </citation>
    <scope>NUCLEOTIDE SEQUENCE</scope>
    <source>
        <strain evidence="18">KCTC 12711</strain>
    </source>
</reference>
<evidence type="ECO:0000313" key="18">
    <source>
        <dbReference type="EMBL" id="GHA05881.1"/>
    </source>
</evidence>
<dbReference type="EC" id="6.3.2.8" evidence="3 14"/>
<keyword evidence="19" id="KW-1185">Reference proteome</keyword>
<dbReference type="Pfam" id="PF01225">
    <property type="entry name" value="Mur_ligase"/>
    <property type="match status" value="1"/>
</dbReference>
<evidence type="ECO:0000256" key="10">
    <source>
        <dbReference type="ARBA" id="ARBA00022984"/>
    </source>
</evidence>
<evidence type="ECO:0000256" key="4">
    <source>
        <dbReference type="ARBA" id="ARBA00022490"/>
    </source>
</evidence>
<dbReference type="Pfam" id="PF02875">
    <property type="entry name" value="Mur_ligase_C"/>
    <property type="match status" value="1"/>
</dbReference>
<dbReference type="InterPro" id="IPR050061">
    <property type="entry name" value="MurCDEF_pg_biosynth"/>
</dbReference>
<proteinExistence type="inferred from homology"/>
<gene>
    <name evidence="14 18" type="primary">murC</name>
    <name evidence="18" type="ORF">GCM10008090_14400</name>
</gene>
<keyword evidence="10 14" id="KW-0573">Peptidoglycan synthesis</keyword>
<dbReference type="PANTHER" id="PTHR43445">
    <property type="entry name" value="UDP-N-ACETYLMURAMATE--L-ALANINE LIGASE-RELATED"/>
    <property type="match status" value="1"/>
</dbReference>
<protein>
    <recommendedName>
        <fullName evidence="3 14">UDP-N-acetylmuramate--L-alanine ligase</fullName>
        <ecNumber evidence="3 14">6.3.2.8</ecNumber>
    </recommendedName>
    <alternativeName>
        <fullName evidence="14">UDP-N-acetylmuramoyl-L-alanine synthetase</fullName>
    </alternativeName>
</protein>
<dbReference type="GO" id="GO:0008360">
    <property type="term" value="P:regulation of cell shape"/>
    <property type="evidence" value="ECO:0007669"/>
    <property type="project" value="UniProtKB-KW"/>
</dbReference>
<dbReference type="Gene3D" id="3.40.1190.10">
    <property type="entry name" value="Mur-like, catalytic domain"/>
    <property type="match status" value="1"/>
</dbReference>
<comment type="subcellular location">
    <subcellularLocation>
        <location evidence="1 14">Cytoplasm</location>
    </subcellularLocation>
</comment>
<dbReference type="AlphaFoldDB" id="A0A918VLD3"/>
<dbReference type="GO" id="GO:0008763">
    <property type="term" value="F:UDP-N-acetylmuramate-L-alanine ligase activity"/>
    <property type="evidence" value="ECO:0007669"/>
    <property type="project" value="UniProtKB-UniRule"/>
</dbReference>
<dbReference type="EMBL" id="BMXA01000002">
    <property type="protein sequence ID" value="GHA05881.1"/>
    <property type="molecule type" value="Genomic_DNA"/>
</dbReference>
<accession>A0A918VLD3</accession>
<dbReference type="HAMAP" id="MF_00046">
    <property type="entry name" value="MurC"/>
    <property type="match status" value="1"/>
</dbReference>
<feature type="domain" description="Mur ligase central" evidence="17">
    <location>
        <begin position="110"/>
        <end position="291"/>
    </location>
</feature>
<name>A0A918VLD3_9GAMM</name>
<evidence type="ECO:0000256" key="13">
    <source>
        <dbReference type="ARBA" id="ARBA00047833"/>
    </source>
</evidence>
<dbReference type="InterPro" id="IPR036615">
    <property type="entry name" value="Mur_ligase_C_dom_sf"/>
</dbReference>
<comment type="pathway">
    <text evidence="2 14">Cell wall biogenesis; peptidoglycan biosynthesis.</text>
</comment>
<keyword evidence="6 14" id="KW-0132">Cell division</keyword>
<sequence length="467" mass="50096">MRNRVNNIHFVGVGGSGMSGIAEVLVNSNYQVSGSDIVDGPVTQRLRNAGIRVVIGHHVDNIKGSDVVVVSSAIDKTNPEVHGAIEAGIPVIPRAEMLGELMRFQHGIAVAGTHGKTTTTSLVSAILIAGGLDPTFVVGGLINSAGVNAKLGQGDYLVAEADESDASFLNLKPQMAIVTNIDEDHMVTYQGNLDTLKKTFVTFLQNLPFYGLAVLCEDDENVRAIRSDVHKPVVSYGLSESSDYQAYDLSQDATRMRFKVRRPNRTPELDVELSIPGTHNVLNATAAIAIASHLGVDDTAIQSGLREFQGVGRRFQIFGDVDVNGANITVVDDYAHHPVELDATLNAARGCWPDRRIVAVFQPHRYSRTFDLFDDFVSVLASQTDLLICEVYPAGETPISGATGQALCQAIRVRGTSHPIFVAELDQLRSVLEPIVQDGDVVLTMGAGTIGKASRQLFDALQSGGDL</sequence>
<comment type="function">
    <text evidence="14">Cell wall formation.</text>
</comment>
<dbReference type="InterPro" id="IPR004101">
    <property type="entry name" value="Mur_ligase_C"/>
</dbReference>
<dbReference type="SUPFAM" id="SSF51984">
    <property type="entry name" value="MurCD N-terminal domain"/>
    <property type="match status" value="1"/>
</dbReference>
<evidence type="ECO:0000256" key="14">
    <source>
        <dbReference type="HAMAP-Rule" id="MF_00046"/>
    </source>
</evidence>
<keyword evidence="4 14" id="KW-0963">Cytoplasm</keyword>
<dbReference type="SUPFAM" id="SSF53623">
    <property type="entry name" value="MurD-like peptide ligases, catalytic domain"/>
    <property type="match status" value="1"/>
</dbReference>
<evidence type="ECO:0000256" key="3">
    <source>
        <dbReference type="ARBA" id="ARBA00012211"/>
    </source>
</evidence>
<comment type="caution">
    <text evidence="18">The sequence shown here is derived from an EMBL/GenBank/DDBJ whole genome shotgun (WGS) entry which is preliminary data.</text>
</comment>
<evidence type="ECO:0000256" key="2">
    <source>
        <dbReference type="ARBA" id="ARBA00004752"/>
    </source>
</evidence>
<organism evidence="18 19">
    <name type="scientific">Arenicella chitinivorans</name>
    <dbReference type="NCBI Taxonomy" id="1329800"/>
    <lineage>
        <taxon>Bacteria</taxon>
        <taxon>Pseudomonadati</taxon>
        <taxon>Pseudomonadota</taxon>
        <taxon>Gammaproteobacteria</taxon>
        <taxon>Arenicellales</taxon>
        <taxon>Arenicellaceae</taxon>
        <taxon>Arenicella</taxon>
    </lineage>
</organism>
<dbReference type="RefSeq" id="WP_189399365.1">
    <property type="nucleotide sequence ID" value="NZ_BMXA01000002.1"/>
</dbReference>
<dbReference type="PANTHER" id="PTHR43445:SF3">
    <property type="entry name" value="UDP-N-ACETYLMURAMATE--L-ALANINE LIGASE"/>
    <property type="match status" value="1"/>
</dbReference>
<dbReference type="Gene3D" id="3.40.50.720">
    <property type="entry name" value="NAD(P)-binding Rossmann-like Domain"/>
    <property type="match status" value="1"/>
</dbReference>
<dbReference type="InterPro" id="IPR036565">
    <property type="entry name" value="Mur-like_cat_sf"/>
</dbReference>
<dbReference type="Pfam" id="PF08245">
    <property type="entry name" value="Mur_ligase_M"/>
    <property type="match status" value="1"/>
</dbReference>
<evidence type="ECO:0000256" key="12">
    <source>
        <dbReference type="ARBA" id="ARBA00023316"/>
    </source>
</evidence>
<keyword evidence="7 14" id="KW-0547">Nucleotide-binding</keyword>
<dbReference type="SUPFAM" id="SSF53244">
    <property type="entry name" value="MurD-like peptide ligases, peptide-binding domain"/>
    <property type="match status" value="1"/>
</dbReference>
<dbReference type="FunFam" id="3.40.1190.10:FF:000001">
    <property type="entry name" value="UDP-N-acetylmuramate--L-alanine ligase"/>
    <property type="match status" value="1"/>
</dbReference>
<keyword evidence="8 14" id="KW-0067">ATP-binding</keyword>
<evidence type="ECO:0000256" key="1">
    <source>
        <dbReference type="ARBA" id="ARBA00004496"/>
    </source>
</evidence>
<evidence type="ECO:0000256" key="7">
    <source>
        <dbReference type="ARBA" id="ARBA00022741"/>
    </source>
</evidence>
<feature type="domain" description="Mur ligase C-terminal" evidence="16">
    <location>
        <begin position="313"/>
        <end position="448"/>
    </location>
</feature>
<dbReference type="Proteomes" id="UP000614811">
    <property type="component" value="Unassembled WGS sequence"/>
</dbReference>
<dbReference type="GO" id="GO:0051301">
    <property type="term" value="P:cell division"/>
    <property type="evidence" value="ECO:0007669"/>
    <property type="project" value="UniProtKB-KW"/>
</dbReference>
<evidence type="ECO:0000256" key="5">
    <source>
        <dbReference type="ARBA" id="ARBA00022598"/>
    </source>
</evidence>
<evidence type="ECO:0000259" key="16">
    <source>
        <dbReference type="Pfam" id="PF02875"/>
    </source>
</evidence>
<evidence type="ECO:0000313" key="19">
    <source>
        <dbReference type="Proteomes" id="UP000614811"/>
    </source>
</evidence>
<evidence type="ECO:0000256" key="8">
    <source>
        <dbReference type="ARBA" id="ARBA00022840"/>
    </source>
</evidence>
<dbReference type="NCBIfam" id="TIGR01082">
    <property type="entry name" value="murC"/>
    <property type="match status" value="1"/>
</dbReference>
<evidence type="ECO:0000259" key="17">
    <source>
        <dbReference type="Pfam" id="PF08245"/>
    </source>
</evidence>
<evidence type="ECO:0000259" key="15">
    <source>
        <dbReference type="Pfam" id="PF01225"/>
    </source>
</evidence>
<dbReference type="Gene3D" id="3.90.190.20">
    <property type="entry name" value="Mur ligase, C-terminal domain"/>
    <property type="match status" value="1"/>
</dbReference>
<feature type="binding site" evidence="14">
    <location>
        <begin position="112"/>
        <end position="118"/>
    </location>
    <ligand>
        <name>ATP</name>
        <dbReference type="ChEBI" id="CHEBI:30616"/>
    </ligand>
</feature>
<dbReference type="InterPro" id="IPR013221">
    <property type="entry name" value="Mur_ligase_cen"/>
</dbReference>
<dbReference type="GO" id="GO:0005737">
    <property type="term" value="C:cytoplasm"/>
    <property type="evidence" value="ECO:0007669"/>
    <property type="project" value="UniProtKB-SubCell"/>
</dbReference>
<dbReference type="InterPro" id="IPR000713">
    <property type="entry name" value="Mur_ligase_N"/>
</dbReference>
<dbReference type="GO" id="GO:0071555">
    <property type="term" value="P:cell wall organization"/>
    <property type="evidence" value="ECO:0007669"/>
    <property type="project" value="UniProtKB-KW"/>
</dbReference>